<evidence type="ECO:0000256" key="1">
    <source>
        <dbReference type="SAM" id="Phobius"/>
    </source>
</evidence>
<feature type="transmembrane region" description="Helical" evidence="1">
    <location>
        <begin position="103"/>
        <end position="131"/>
    </location>
</feature>
<comment type="caution">
    <text evidence="2">The sequence shown here is derived from an EMBL/GenBank/DDBJ whole genome shotgun (WGS) entry which is preliminary data.</text>
</comment>
<protein>
    <submittedName>
        <fullName evidence="2">Uncharacterized protein</fullName>
    </submittedName>
</protein>
<accession>A0AAD5Y653</accession>
<keyword evidence="1" id="KW-0812">Transmembrane</keyword>
<evidence type="ECO:0000313" key="2">
    <source>
        <dbReference type="EMBL" id="KAJ3253867.1"/>
    </source>
</evidence>
<dbReference type="EMBL" id="JADGKB010000098">
    <property type="protein sequence ID" value="KAJ3253867.1"/>
    <property type="molecule type" value="Genomic_DNA"/>
</dbReference>
<keyword evidence="1" id="KW-0472">Membrane</keyword>
<name>A0AAD5Y653_9FUNG</name>
<dbReference type="Proteomes" id="UP001210925">
    <property type="component" value="Unassembled WGS sequence"/>
</dbReference>
<keyword evidence="3" id="KW-1185">Reference proteome</keyword>
<evidence type="ECO:0000313" key="3">
    <source>
        <dbReference type="Proteomes" id="UP001210925"/>
    </source>
</evidence>
<reference evidence="2" key="1">
    <citation type="submission" date="2020-05" db="EMBL/GenBank/DDBJ databases">
        <title>Phylogenomic resolution of chytrid fungi.</title>
        <authorList>
            <person name="Stajich J.E."/>
            <person name="Amses K."/>
            <person name="Simmons R."/>
            <person name="Seto K."/>
            <person name="Myers J."/>
            <person name="Bonds A."/>
            <person name="Quandt C.A."/>
            <person name="Barry K."/>
            <person name="Liu P."/>
            <person name="Grigoriev I."/>
            <person name="Longcore J.E."/>
            <person name="James T.Y."/>
        </authorList>
    </citation>
    <scope>NUCLEOTIDE SEQUENCE</scope>
    <source>
        <strain evidence="2">PLAUS21</strain>
    </source>
</reference>
<sequence length="247" mass="28489">MLESFVSSVRLDIDNKVIENTRQIKTITPHFAFCFDRYGFKWKYEFQKFNNQISSILTEKKSSKQSVLYLELDDQDEISLIYWDRINPTHTCNGKANLSLVTVLLYLFCIFCQKYSFVLGFVTVGLILILASYVPQTSLLILTLLLLMNHIGMEHFCIPYSLIEKEANLLYIDPPEPIKHFLSMRIVILGVAMGQEIVYMMLSFKDGKIKVSSIENCPNGSHLVAYVKLDSFSNINELELDVVQFKK</sequence>
<dbReference type="AlphaFoldDB" id="A0AAD5Y653"/>
<proteinExistence type="predicted"/>
<organism evidence="2 3">
    <name type="scientific">Boothiomyces macroporosus</name>
    <dbReference type="NCBI Taxonomy" id="261099"/>
    <lineage>
        <taxon>Eukaryota</taxon>
        <taxon>Fungi</taxon>
        <taxon>Fungi incertae sedis</taxon>
        <taxon>Chytridiomycota</taxon>
        <taxon>Chytridiomycota incertae sedis</taxon>
        <taxon>Chytridiomycetes</taxon>
        <taxon>Rhizophydiales</taxon>
        <taxon>Terramycetaceae</taxon>
        <taxon>Boothiomyces</taxon>
    </lineage>
</organism>
<gene>
    <name evidence="2" type="ORF">HK103_007667</name>
</gene>
<keyword evidence="1" id="KW-1133">Transmembrane helix</keyword>